<dbReference type="PANTHER" id="PTHR47973">
    <property type="entry name" value="CYSTEINE-RICH RECEPTOR-LIKE PROTEIN KINASE 3"/>
    <property type="match status" value="1"/>
</dbReference>
<evidence type="ECO:0000313" key="10">
    <source>
        <dbReference type="Proteomes" id="UP000636800"/>
    </source>
</evidence>
<dbReference type="Proteomes" id="UP000636800">
    <property type="component" value="Chromosome 1"/>
</dbReference>
<evidence type="ECO:0000256" key="7">
    <source>
        <dbReference type="RuleBase" id="RU000304"/>
    </source>
</evidence>
<evidence type="ECO:0000313" key="9">
    <source>
        <dbReference type="EMBL" id="KAG0497560.1"/>
    </source>
</evidence>
<keyword evidence="3 6" id="KW-0547">Nucleotide-binding</keyword>
<dbReference type="InterPro" id="IPR017441">
    <property type="entry name" value="Protein_kinase_ATP_BS"/>
</dbReference>
<keyword evidence="4" id="KW-0418">Kinase</keyword>
<dbReference type="PROSITE" id="PS00107">
    <property type="entry name" value="PROTEIN_KINASE_ATP"/>
    <property type="match status" value="1"/>
</dbReference>
<dbReference type="GO" id="GO:0004674">
    <property type="term" value="F:protein serine/threonine kinase activity"/>
    <property type="evidence" value="ECO:0007669"/>
    <property type="project" value="UniProtKB-KW"/>
</dbReference>
<keyword evidence="5 6" id="KW-0067">ATP-binding</keyword>
<comment type="caution">
    <text evidence="9">The sequence shown here is derived from an EMBL/GenBank/DDBJ whole genome shotgun (WGS) entry which is preliminary data.</text>
</comment>
<dbReference type="PROSITE" id="PS50011">
    <property type="entry name" value="PROTEIN_KINASE_DOM"/>
    <property type="match status" value="1"/>
</dbReference>
<dbReference type="SMART" id="SM00220">
    <property type="entry name" value="S_TKc"/>
    <property type="match status" value="1"/>
</dbReference>
<evidence type="ECO:0000256" key="5">
    <source>
        <dbReference type="ARBA" id="ARBA00022840"/>
    </source>
</evidence>
<dbReference type="CDD" id="cd14066">
    <property type="entry name" value="STKc_IRAK"/>
    <property type="match status" value="1"/>
</dbReference>
<dbReference type="FunFam" id="1.10.510.10:FF:000368">
    <property type="entry name" value="cold-responsive protein kinase 1"/>
    <property type="match status" value="1"/>
</dbReference>
<dbReference type="InterPro" id="IPR000719">
    <property type="entry name" value="Prot_kinase_dom"/>
</dbReference>
<dbReference type="InterPro" id="IPR011009">
    <property type="entry name" value="Kinase-like_dom_sf"/>
</dbReference>
<name>A0A835VHU6_VANPL</name>
<sequence>MSCCLFRQRTKVSSRIQIPLLHEGVGKVKLYSYKELRDATGDFNSSNRIGEGGFGIVYKGTLKDGTVVAIKVLSNQSTQGAKQFLTEITAISNIIHQNLVKLYGCCMEGNHRILVYNYLKNNSLAQTLLGANHRNIKFSWRTRSKICIGIARGLVFLHEDMHPHVLHRDIKASNILLDKDLIPKISDFGLARLLPSNATHISTRVAGTLGYLAPEYAIRGQVTRKSDVYSFGVLLLEIVTGCCNSDKGLPCEEQFLVARIWAHYKRGELEKMIDSTITDDLDTKEACKFLKVGLLCTQDASKLRPSMSMVVKMLTRESDVSSEKITQPGLLTDYMQLQLRFLSLSHVLVWQLQLFLELGAAFLFFSTVEDHGGPVHCPANPASVLYGGKEPGTEESLSVLFPYLKKMKAPSSLQQKPRDRKTEMGSFYKTLIRSMERKKKGQVRVEVVSRVYILNKDSPC</sequence>
<evidence type="ECO:0000256" key="4">
    <source>
        <dbReference type="ARBA" id="ARBA00022777"/>
    </source>
</evidence>
<dbReference type="Pfam" id="PF07714">
    <property type="entry name" value="PK_Tyr_Ser-Thr"/>
    <property type="match status" value="1"/>
</dbReference>
<dbReference type="GO" id="GO:0005524">
    <property type="term" value="F:ATP binding"/>
    <property type="evidence" value="ECO:0007669"/>
    <property type="project" value="UniProtKB-UniRule"/>
</dbReference>
<proteinExistence type="inferred from homology"/>
<feature type="domain" description="Protein kinase" evidence="8">
    <location>
        <begin position="43"/>
        <end position="330"/>
    </location>
</feature>
<reference evidence="9 10" key="1">
    <citation type="journal article" date="2020" name="Nat. Food">
        <title>A phased Vanilla planifolia genome enables genetic improvement of flavour and production.</title>
        <authorList>
            <person name="Hasing T."/>
            <person name="Tang H."/>
            <person name="Brym M."/>
            <person name="Khazi F."/>
            <person name="Huang T."/>
            <person name="Chambers A.H."/>
        </authorList>
    </citation>
    <scope>NUCLEOTIDE SEQUENCE [LARGE SCALE GENOMIC DNA]</scope>
    <source>
        <tissue evidence="9">Leaf</tissue>
    </source>
</reference>
<evidence type="ECO:0000256" key="3">
    <source>
        <dbReference type="ARBA" id="ARBA00022741"/>
    </source>
</evidence>
<dbReference type="Gene3D" id="1.10.510.10">
    <property type="entry name" value="Transferase(Phosphotransferase) domain 1"/>
    <property type="match status" value="1"/>
</dbReference>
<accession>A0A835VHU6</accession>
<organism evidence="9 10">
    <name type="scientific">Vanilla planifolia</name>
    <name type="common">Vanilla</name>
    <dbReference type="NCBI Taxonomy" id="51239"/>
    <lineage>
        <taxon>Eukaryota</taxon>
        <taxon>Viridiplantae</taxon>
        <taxon>Streptophyta</taxon>
        <taxon>Embryophyta</taxon>
        <taxon>Tracheophyta</taxon>
        <taxon>Spermatophyta</taxon>
        <taxon>Magnoliopsida</taxon>
        <taxon>Liliopsida</taxon>
        <taxon>Asparagales</taxon>
        <taxon>Orchidaceae</taxon>
        <taxon>Vanilloideae</taxon>
        <taxon>Vanilleae</taxon>
        <taxon>Vanilla</taxon>
    </lineage>
</organism>
<dbReference type="FunFam" id="3.30.200.20:FF:000225">
    <property type="entry name" value="cold-responsive protein kinase 1"/>
    <property type="match status" value="1"/>
</dbReference>
<dbReference type="AlphaFoldDB" id="A0A835VHU6"/>
<protein>
    <recommendedName>
        <fullName evidence="8">Protein kinase domain-containing protein</fullName>
    </recommendedName>
</protein>
<feature type="binding site" evidence="6">
    <location>
        <position position="71"/>
    </location>
    <ligand>
        <name>ATP</name>
        <dbReference type="ChEBI" id="CHEBI:30616"/>
    </ligand>
</feature>
<dbReference type="EMBL" id="JADCNL010000001">
    <property type="protein sequence ID" value="KAG0497560.1"/>
    <property type="molecule type" value="Genomic_DNA"/>
</dbReference>
<evidence type="ECO:0000259" key="8">
    <source>
        <dbReference type="PROSITE" id="PS50011"/>
    </source>
</evidence>
<dbReference type="InterPro" id="IPR008271">
    <property type="entry name" value="Ser/Thr_kinase_AS"/>
</dbReference>
<evidence type="ECO:0000256" key="1">
    <source>
        <dbReference type="ARBA" id="ARBA00022527"/>
    </source>
</evidence>
<evidence type="ECO:0000256" key="2">
    <source>
        <dbReference type="ARBA" id="ARBA00022679"/>
    </source>
</evidence>
<keyword evidence="2" id="KW-0808">Transferase</keyword>
<dbReference type="SUPFAM" id="SSF56112">
    <property type="entry name" value="Protein kinase-like (PK-like)"/>
    <property type="match status" value="1"/>
</dbReference>
<comment type="similarity">
    <text evidence="7">Belongs to the protein kinase superfamily.</text>
</comment>
<dbReference type="Gene3D" id="3.30.200.20">
    <property type="entry name" value="Phosphorylase Kinase, domain 1"/>
    <property type="match status" value="1"/>
</dbReference>
<dbReference type="PROSITE" id="PS00108">
    <property type="entry name" value="PROTEIN_KINASE_ST"/>
    <property type="match status" value="1"/>
</dbReference>
<gene>
    <name evidence="9" type="ORF">HPP92_002251</name>
</gene>
<dbReference type="InterPro" id="IPR052059">
    <property type="entry name" value="CR_Ser/Thr_kinase"/>
</dbReference>
<evidence type="ECO:0000256" key="6">
    <source>
        <dbReference type="PROSITE-ProRule" id="PRU10141"/>
    </source>
</evidence>
<keyword evidence="1 7" id="KW-0723">Serine/threonine-protein kinase</keyword>
<keyword evidence="10" id="KW-1185">Reference proteome</keyword>
<dbReference type="InterPro" id="IPR001245">
    <property type="entry name" value="Ser-Thr/Tyr_kinase_cat_dom"/>
</dbReference>